<dbReference type="GO" id="GO:0005737">
    <property type="term" value="C:cytoplasm"/>
    <property type="evidence" value="ECO:0007669"/>
    <property type="project" value="TreeGrafter"/>
</dbReference>
<dbReference type="InterPro" id="IPR006035">
    <property type="entry name" value="Ureohydrolase"/>
</dbReference>
<dbReference type="Pfam" id="PF00491">
    <property type="entry name" value="Arginase"/>
    <property type="match status" value="1"/>
</dbReference>
<dbReference type="PRINTS" id="PR00116">
    <property type="entry name" value="ARGINASE"/>
</dbReference>
<keyword evidence="2" id="KW-0378">Hydrolase</keyword>
<evidence type="ECO:0000256" key="4">
    <source>
        <dbReference type="PROSITE-ProRule" id="PRU00742"/>
    </source>
</evidence>
<dbReference type="InterPro" id="IPR023696">
    <property type="entry name" value="Ureohydrolase_dom_sf"/>
</dbReference>
<dbReference type="Proteomes" id="UP000053328">
    <property type="component" value="Unassembled WGS sequence"/>
</dbReference>
<dbReference type="RefSeq" id="XP_016232071.1">
    <property type="nucleotide sequence ID" value="XM_016383448.1"/>
</dbReference>
<keyword evidence="1" id="KW-0479">Metal-binding</keyword>
<reference evidence="5 6" key="1">
    <citation type="submission" date="2015-01" db="EMBL/GenBank/DDBJ databases">
        <title>The Genome Sequence of Exophiala spinifera CBS89968.</title>
        <authorList>
            <consortium name="The Broad Institute Genomics Platform"/>
            <person name="Cuomo C."/>
            <person name="de Hoog S."/>
            <person name="Gorbushina A."/>
            <person name="Stielow B."/>
            <person name="Teixiera M."/>
            <person name="Abouelleil A."/>
            <person name="Chapman S.B."/>
            <person name="Priest M."/>
            <person name="Young S.K."/>
            <person name="Wortman J."/>
            <person name="Nusbaum C."/>
            <person name="Birren B."/>
        </authorList>
    </citation>
    <scope>NUCLEOTIDE SEQUENCE [LARGE SCALE GENOMIC DNA]</scope>
    <source>
        <strain evidence="5 6">CBS 89968</strain>
    </source>
</reference>
<evidence type="ECO:0000256" key="3">
    <source>
        <dbReference type="ARBA" id="ARBA00023211"/>
    </source>
</evidence>
<comment type="similarity">
    <text evidence="4">Belongs to the arginase family.</text>
</comment>
<name>A0A0D2AZH5_9EURO</name>
<organism evidence="5 6">
    <name type="scientific">Exophiala spinifera</name>
    <dbReference type="NCBI Taxonomy" id="91928"/>
    <lineage>
        <taxon>Eukaryota</taxon>
        <taxon>Fungi</taxon>
        <taxon>Dikarya</taxon>
        <taxon>Ascomycota</taxon>
        <taxon>Pezizomycotina</taxon>
        <taxon>Eurotiomycetes</taxon>
        <taxon>Chaetothyriomycetidae</taxon>
        <taxon>Chaetothyriales</taxon>
        <taxon>Herpotrichiellaceae</taxon>
        <taxon>Exophiala</taxon>
    </lineage>
</organism>
<dbReference type="EMBL" id="KN847498">
    <property type="protein sequence ID" value="KIW11855.1"/>
    <property type="molecule type" value="Genomic_DNA"/>
</dbReference>
<evidence type="ECO:0000313" key="6">
    <source>
        <dbReference type="Proteomes" id="UP000053328"/>
    </source>
</evidence>
<dbReference type="STRING" id="91928.A0A0D2AZH5"/>
<sequence>MASLAARASRLPLSLIGLPYQFGRRAAPTDYQMARGPEVLLAPSAVPAALKEMSTDIDLVFLDDLDDPKTGPNDVRPVLLGDQMIRQLHQNNALAAAVRAARSNGRFPVCFSGCCNSSLGIVGGIDDPNLGMVWFDAHADDYTPETSPTGFFDGMPVSIIAGECWKRWREKIQGFHVIPPQRISQVGLHDRSAYAESPGRRAGVGHLVDPAAVLLFGFEGAFLRTLDQIKARTDRVYVHVDTDVIDAKIMRANLYCAEGGVTPEQMIWAVEQIAKTVRIEALNFASFDAAVDPNAPAILTKMIQGIVGVIQRSRAS</sequence>
<dbReference type="AlphaFoldDB" id="A0A0D2AZH5"/>
<dbReference type="HOGENOM" id="CLU_938876_0_0_1"/>
<protein>
    <recommendedName>
        <fullName evidence="7">Arginase</fullName>
    </recommendedName>
</protein>
<accession>A0A0D2AZH5</accession>
<dbReference type="Gene3D" id="3.40.800.10">
    <property type="entry name" value="Ureohydrolase domain"/>
    <property type="match status" value="1"/>
</dbReference>
<dbReference type="OrthoDB" id="9992747at2759"/>
<dbReference type="VEuPathDB" id="FungiDB:PV08_09128"/>
<evidence type="ECO:0000256" key="2">
    <source>
        <dbReference type="ARBA" id="ARBA00022801"/>
    </source>
</evidence>
<dbReference type="PANTHER" id="PTHR43782:SF3">
    <property type="entry name" value="ARGINASE"/>
    <property type="match status" value="1"/>
</dbReference>
<proteinExistence type="inferred from homology"/>
<evidence type="ECO:0000256" key="1">
    <source>
        <dbReference type="ARBA" id="ARBA00022723"/>
    </source>
</evidence>
<dbReference type="GO" id="GO:0004053">
    <property type="term" value="F:arginase activity"/>
    <property type="evidence" value="ECO:0007669"/>
    <property type="project" value="TreeGrafter"/>
</dbReference>
<keyword evidence="6" id="KW-1185">Reference proteome</keyword>
<evidence type="ECO:0008006" key="7">
    <source>
        <dbReference type="Google" id="ProtNLM"/>
    </source>
</evidence>
<gene>
    <name evidence="5" type="ORF">PV08_09128</name>
</gene>
<evidence type="ECO:0000313" key="5">
    <source>
        <dbReference type="EMBL" id="KIW11855.1"/>
    </source>
</evidence>
<dbReference type="PANTHER" id="PTHR43782">
    <property type="entry name" value="ARGINASE"/>
    <property type="match status" value="1"/>
</dbReference>
<keyword evidence="3" id="KW-0464">Manganese</keyword>
<dbReference type="GO" id="GO:0030145">
    <property type="term" value="F:manganese ion binding"/>
    <property type="evidence" value="ECO:0007669"/>
    <property type="project" value="TreeGrafter"/>
</dbReference>
<dbReference type="GeneID" id="27336211"/>
<dbReference type="PROSITE" id="PS51409">
    <property type="entry name" value="ARGINASE_2"/>
    <property type="match status" value="1"/>
</dbReference>
<dbReference type="SUPFAM" id="SSF52768">
    <property type="entry name" value="Arginase/deacetylase"/>
    <property type="match status" value="1"/>
</dbReference>